<gene>
    <name evidence="3" type="ORF">C2E20_0918</name>
</gene>
<evidence type="ECO:0000256" key="1">
    <source>
        <dbReference type="SAM" id="MobiDB-lite"/>
    </source>
</evidence>
<dbReference type="EMBL" id="LHPF02000001">
    <property type="protein sequence ID" value="PSC76824.1"/>
    <property type="molecule type" value="Genomic_DNA"/>
</dbReference>
<proteinExistence type="predicted"/>
<comment type="caution">
    <text evidence="3">The sequence shown here is derived from an EMBL/GenBank/DDBJ whole genome shotgun (WGS) entry which is preliminary data.</text>
</comment>
<feature type="chain" id="PRO_5015198892" evidence="2">
    <location>
        <begin position="27"/>
        <end position="567"/>
    </location>
</feature>
<organism evidence="3 4">
    <name type="scientific">Micractinium conductrix</name>
    <dbReference type="NCBI Taxonomy" id="554055"/>
    <lineage>
        <taxon>Eukaryota</taxon>
        <taxon>Viridiplantae</taxon>
        <taxon>Chlorophyta</taxon>
        <taxon>core chlorophytes</taxon>
        <taxon>Trebouxiophyceae</taxon>
        <taxon>Chlorellales</taxon>
        <taxon>Chlorellaceae</taxon>
        <taxon>Chlorella clade</taxon>
        <taxon>Micractinium</taxon>
    </lineage>
</organism>
<feature type="region of interest" description="Disordered" evidence="1">
    <location>
        <begin position="251"/>
        <end position="293"/>
    </location>
</feature>
<evidence type="ECO:0000313" key="4">
    <source>
        <dbReference type="Proteomes" id="UP000239649"/>
    </source>
</evidence>
<reference evidence="3 4" key="1">
    <citation type="journal article" date="2018" name="Plant J.">
        <title>Genome sequences of Chlorella sorokiniana UTEX 1602 and Micractinium conductrix SAG 241.80: implications to maltose excretion by a green alga.</title>
        <authorList>
            <person name="Arriola M.B."/>
            <person name="Velmurugan N."/>
            <person name="Zhang Y."/>
            <person name="Plunkett M.H."/>
            <person name="Hondzo H."/>
            <person name="Barney B.M."/>
        </authorList>
    </citation>
    <scope>NUCLEOTIDE SEQUENCE [LARGE SCALE GENOMIC DNA]</scope>
    <source>
        <strain evidence="3 4">SAG 241.80</strain>
    </source>
</reference>
<evidence type="ECO:0000256" key="2">
    <source>
        <dbReference type="SAM" id="SignalP"/>
    </source>
</evidence>
<feature type="signal peptide" evidence="2">
    <location>
        <begin position="1"/>
        <end position="26"/>
    </location>
</feature>
<evidence type="ECO:0000313" key="3">
    <source>
        <dbReference type="EMBL" id="PSC76824.1"/>
    </source>
</evidence>
<accession>A0A2P6VRV3</accession>
<dbReference type="Proteomes" id="UP000239649">
    <property type="component" value="Unassembled WGS sequence"/>
</dbReference>
<keyword evidence="4" id="KW-1185">Reference proteome</keyword>
<name>A0A2P6VRV3_9CHLO</name>
<protein>
    <submittedName>
        <fullName evidence="3">Uncharacterized protein</fullName>
    </submittedName>
</protein>
<keyword evidence="2" id="KW-0732">Signal</keyword>
<dbReference type="OrthoDB" id="10587271at2759"/>
<sequence>MAGLPPQQPLVALAGAVSALLGRALGACLASGGPPDAHTVVLELQQGPHSPGLLGLRVWDDGVALPADQRQLERVAAALPPALAHPLFADGTLLVQTAAHEEAVVRRYSVRTAPGGAVDVLDCGATPKPPGAALRGSVFEAAVRLAEGAGDGRAPGAAPTFARDAHLLPCSAEEAVGCLQQLLGMLRVLAPPVRVLMRLNGVLLQAPDGSLRPATGSRRMDLELPAGLEPLARFGEGMAAEFLPAVAAAPPQGAAAEGPDSVLNAMQSSGSTDGEDEAQRAPGSRGAAGQADVAGGEAAHLAAPQQLTFVGVGEAGWGCGEATLQLRGCKWTARAGLVLSMPDHATLAAAGGAGGAGAAASQQQQQQQQPVPVFLFRGWAMQLEGQQQAVKGVEKLDWPAFGFSLVGAEPTPEGPISVALRCAQPASGAALTAAVVHLTPCDYSGAAAGKGLPALSASYEARLVKGALEGALRQLKAQCPAVVCSRRERSLARALPLLSQSLAGILLASERSEPYSTGGPAHHEGSVLQQACALVGCARAELEGGIAALLQGVVGAALSGEGGGDAE</sequence>
<dbReference type="AlphaFoldDB" id="A0A2P6VRV3"/>